<dbReference type="SUPFAM" id="SSF53041">
    <property type="entry name" value="Resolvase-like"/>
    <property type="match status" value="1"/>
</dbReference>
<protein>
    <submittedName>
        <fullName evidence="4">Resolvase</fullName>
    </submittedName>
</protein>
<evidence type="ECO:0000259" key="3">
    <source>
        <dbReference type="PROSITE" id="PS51736"/>
    </source>
</evidence>
<reference evidence="4 5" key="1">
    <citation type="submission" date="2017-06" db="EMBL/GenBank/DDBJ databases">
        <title>Genome Sequencing of the methanotroph Methylovulum psychrotolerants str. HV10-M2 isolated from a high-altitude environment.</title>
        <authorList>
            <person name="Mateos-Rivera A."/>
        </authorList>
    </citation>
    <scope>NUCLEOTIDE SEQUENCE [LARGE SCALE GENOMIC DNA]</scope>
    <source>
        <strain evidence="4 5">HV10_M2</strain>
    </source>
</reference>
<keyword evidence="2" id="KW-0233">DNA recombination</keyword>
<dbReference type="EMBL" id="CP022129">
    <property type="protein sequence ID" value="ASF48081.1"/>
    <property type="molecule type" value="Genomic_DNA"/>
</dbReference>
<dbReference type="RefSeq" id="WP_088620951.1">
    <property type="nucleotide sequence ID" value="NZ_CP022129.1"/>
</dbReference>
<gene>
    <name evidence="4" type="ORF">CEK71_19505</name>
</gene>
<dbReference type="GO" id="GO:0003677">
    <property type="term" value="F:DNA binding"/>
    <property type="evidence" value="ECO:0007669"/>
    <property type="project" value="UniProtKB-KW"/>
</dbReference>
<organism evidence="4 5">
    <name type="scientific">Methylovulum psychrotolerans</name>
    <dbReference type="NCBI Taxonomy" id="1704499"/>
    <lineage>
        <taxon>Bacteria</taxon>
        <taxon>Pseudomonadati</taxon>
        <taxon>Pseudomonadota</taxon>
        <taxon>Gammaproteobacteria</taxon>
        <taxon>Methylococcales</taxon>
        <taxon>Methylococcaceae</taxon>
        <taxon>Methylovulum</taxon>
    </lineage>
</organism>
<dbReference type="InterPro" id="IPR036162">
    <property type="entry name" value="Resolvase-like_N_sf"/>
</dbReference>
<evidence type="ECO:0000313" key="4">
    <source>
        <dbReference type="EMBL" id="ASF48081.1"/>
    </source>
</evidence>
<sequence>MKAIIYTRVSTAEQGKSGLGLESQLNMVTEFCKAENIEVMGHYSEVETGKGADALDKRPQLAKALAHAKKESAYLVVAKLDRLGRNVSFISGLMENKVPFIVAQLGKDADSFMLHLYAALSEKERELISTRTKAALAVLKNKGVKLGNHTNLDDARLKAHASNKEGATAFADNVFPMVQQFRDNGDTLPTIADKLNSLGVKTRRGGKWYASTVANILKRA</sequence>
<dbReference type="InterPro" id="IPR050639">
    <property type="entry name" value="SSR_resolvase"/>
</dbReference>
<dbReference type="SMART" id="SM00857">
    <property type="entry name" value="Resolvase"/>
    <property type="match status" value="1"/>
</dbReference>
<dbReference type="AlphaFoldDB" id="A0A1Z4C3H0"/>
<accession>A0A1Z4C3H0</accession>
<feature type="domain" description="Resolvase/invertase-type recombinase catalytic" evidence="3">
    <location>
        <begin position="2"/>
        <end position="143"/>
    </location>
</feature>
<evidence type="ECO:0000313" key="5">
    <source>
        <dbReference type="Proteomes" id="UP000197019"/>
    </source>
</evidence>
<dbReference type="PROSITE" id="PS51736">
    <property type="entry name" value="RECOMBINASES_3"/>
    <property type="match status" value="1"/>
</dbReference>
<dbReference type="CDD" id="cd00338">
    <property type="entry name" value="Ser_Recombinase"/>
    <property type="match status" value="1"/>
</dbReference>
<dbReference type="Proteomes" id="UP000197019">
    <property type="component" value="Chromosome"/>
</dbReference>
<name>A0A1Z4C3H0_9GAMM</name>
<dbReference type="KEGG" id="mpsy:CEK71_19505"/>
<dbReference type="GO" id="GO:0000150">
    <property type="term" value="F:DNA strand exchange activity"/>
    <property type="evidence" value="ECO:0007669"/>
    <property type="project" value="InterPro"/>
</dbReference>
<evidence type="ECO:0000256" key="1">
    <source>
        <dbReference type="ARBA" id="ARBA00023125"/>
    </source>
</evidence>
<dbReference type="InterPro" id="IPR011109">
    <property type="entry name" value="DNA_bind_recombinase_dom"/>
</dbReference>
<dbReference type="PANTHER" id="PTHR30461:SF2">
    <property type="entry name" value="SERINE RECOMBINASE PINE-RELATED"/>
    <property type="match status" value="1"/>
</dbReference>
<dbReference type="Gene3D" id="3.40.50.1390">
    <property type="entry name" value="Resolvase, N-terminal catalytic domain"/>
    <property type="match status" value="1"/>
</dbReference>
<keyword evidence="5" id="KW-1185">Reference proteome</keyword>
<dbReference type="Pfam" id="PF07508">
    <property type="entry name" value="Recombinase"/>
    <property type="match status" value="1"/>
</dbReference>
<dbReference type="PANTHER" id="PTHR30461">
    <property type="entry name" value="DNA-INVERTASE FROM LAMBDOID PROPHAGE"/>
    <property type="match status" value="1"/>
</dbReference>
<dbReference type="OrthoDB" id="2290206at2"/>
<evidence type="ECO:0000256" key="2">
    <source>
        <dbReference type="ARBA" id="ARBA00023172"/>
    </source>
</evidence>
<dbReference type="InterPro" id="IPR006119">
    <property type="entry name" value="Resolv_N"/>
</dbReference>
<dbReference type="Pfam" id="PF00239">
    <property type="entry name" value="Resolvase"/>
    <property type="match status" value="1"/>
</dbReference>
<keyword evidence="1" id="KW-0238">DNA-binding</keyword>
<proteinExistence type="predicted"/>